<dbReference type="STRING" id="1423790.BN53_00410"/>
<organism evidence="1 2">
    <name type="scientific">Lactobacillus pasteurii DSM 23907 = CRBIP 24.76</name>
    <dbReference type="NCBI Taxonomy" id="1423790"/>
    <lineage>
        <taxon>Bacteria</taxon>
        <taxon>Bacillati</taxon>
        <taxon>Bacillota</taxon>
        <taxon>Bacilli</taxon>
        <taxon>Lactobacillales</taxon>
        <taxon>Lactobacillaceae</taxon>
        <taxon>Lactobacillus</taxon>
    </lineage>
</organism>
<name>I7LD51_9LACO</name>
<dbReference type="Pfam" id="PF05717">
    <property type="entry name" value="TnpB_IS66"/>
    <property type="match status" value="1"/>
</dbReference>
<dbReference type="AlphaFoldDB" id="I7LD51"/>
<dbReference type="EMBL" id="CAKD01000006">
    <property type="protein sequence ID" value="CCI84583.1"/>
    <property type="molecule type" value="Genomic_DNA"/>
</dbReference>
<accession>I7LD51</accession>
<evidence type="ECO:0000313" key="1">
    <source>
        <dbReference type="EMBL" id="CCI84583.1"/>
    </source>
</evidence>
<comment type="caution">
    <text evidence="1">The sequence shown here is derived from an EMBL/GenBank/DDBJ whole genome shotgun (WGS) entry which is preliminary data.</text>
</comment>
<sequence>MILLYKRFENGNLRWPGHRNDAVSLTSYQIKQLLQGIAPLPIKRVKTAIKGTIY</sequence>
<protein>
    <submittedName>
        <fullName evidence="1">Lactobacillus pasteurii CRBIP 24.76 WGS project CAKD00000000 data, contig 6</fullName>
    </submittedName>
</protein>
<keyword evidence="2" id="KW-1185">Reference proteome</keyword>
<evidence type="ECO:0000313" key="2">
    <source>
        <dbReference type="Proteomes" id="UP000009311"/>
    </source>
</evidence>
<reference evidence="1 2" key="1">
    <citation type="submission" date="2012-06" db="EMBL/GenBank/DDBJ databases">
        <title>Draft Genome Sequence of Lactobacillus pasteurii CRBIP 24.76T.</title>
        <authorList>
            <person name="Cousin S."/>
            <person name="Bouchier C."/>
            <person name="Loux V."/>
            <person name="Ma L."/>
            <person name="Creno S."/>
            <person name="Bizet C."/>
            <person name="Clermont D."/>
        </authorList>
    </citation>
    <scope>NUCLEOTIDE SEQUENCE [LARGE SCALE GENOMIC DNA]</scope>
    <source>
        <strain evidence="2">CRBIP 24.76T</strain>
    </source>
</reference>
<dbReference type="Proteomes" id="UP000009311">
    <property type="component" value="Unassembled WGS sequence"/>
</dbReference>
<proteinExistence type="predicted"/>
<gene>
    <name evidence="1" type="ORF">BN53_00410</name>
</gene>
<dbReference type="InterPro" id="IPR008878">
    <property type="entry name" value="Transposase_IS66_Orf2"/>
</dbReference>